<comment type="caution">
    <text evidence="2">The sequence shown here is derived from an EMBL/GenBank/DDBJ whole genome shotgun (WGS) entry which is preliminary data.</text>
</comment>
<keyword evidence="1" id="KW-0812">Transmembrane</keyword>
<gene>
    <name evidence="2" type="ORF">K450DRAFT_262634</name>
</gene>
<dbReference type="EMBL" id="MU620990">
    <property type="protein sequence ID" value="KAI8575249.1"/>
    <property type="molecule type" value="Genomic_DNA"/>
</dbReference>
<dbReference type="Proteomes" id="UP001206595">
    <property type="component" value="Unassembled WGS sequence"/>
</dbReference>
<dbReference type="GeneID" id="75917851"/>
<dbReference type="AlphaFoldDB" id="A0AAD5H9X3"/>
<protein>
    <submittedName>
        <fullName evidence="2">Uncharacterized protein</fullName>
    </submittedName>
</protein>
<accession>A0AAD5H9X3</accession>
<evidence type="ECO:0000313" key="3">
    <source>
        <dbReference type="Proteomes" id="UP001206595"/>
    </source>
</evidence>
<keyword evidence="3" id="KW-1185">Reference proteome</keyword>
<reference evidence="2" key="1">
    <citation type="submission" date="2021-06" db="EMBL/GenBank/DDBJ databases">
        <authorList>
            <consortium name="DOE Joint Genome Institute"/>
            <person name="Mondo S.J."/>
            <person name="Amses K.R."/>
            <person name="Simmons D.R."/>
            <person name="Longcore J.E."/>
            <person name="Seto K."/>
            <person name="Alves G.H."/>
            <person name="Bonds A.E."/>
            <person name="Quandt C.A."/>
            <person name="Davis W.J."/>
            <person name="Chang Y."/>
            <person name="Letcher P.M."/>
            <person name="Powell M.J."/>
            <person name="Kuo A."/>
            <person name="Labutti K."/>
            <person name="Pangilinan J."/>
            <person name="Andreopoulos W."/>
            <person name="Tritt A."/>
            <person name="Riley R."/>
            <person name="Hundley H."/>
            <person name="Johnson J."/>
            <person name="Lipzen A."/>
            <person name="Barry K."/>
            <person name="Berbee M.L."/>
            <person name="Buchler N.E."/>
            <person name="Grigoriev I.V."/>
            <person name="Spatafora J.W."/>
            <person name="Stajich J.E."/>
            <person name="James T.Y."/>
        </authorList>
    </citation>
    <scope>NUCLEOTIDE SEQUENCE</scope>
    <source>
        <strain evidence="2">AG</strain>
    </source>
</reference>
<reference evidence="2" key="2">
    <citation type="journal article" date="2022" name="Proc. Natl. Acad. Sci. U.S.A.">
        <title>Diploid-dominant life cycles characterize the early evolution of Fungi.</title>
        <authorList>
            <person name="Amses K.R."/>
            <person name="Simmons D.R."/>
            <person name="Longcore J.E."/>
            <person name="Mondo S.J."/>
            <person name="Seto K."/>
            <person name="Jeronimo G.H."/>
            <person name="Bonds A.E."/>
            <person name="Quandt C.A."/>
            <person name="Davis W.J."/>
            <person name="Chang Y."/>
            <person name="Federici B.A."/>
            <person name="Kuo A."/>
            <person name="LaButti K."/>
            <person name="Pangilinan J."/>
            <person name="Andreopoulos W."/>
            <person name="Tritt A."/>
            <person name="Riley R."/>
            <person name="Hundley H."/>
            <person name="Johnson J."/>
            <person name="Lipzen A."/>
            <person name="Barry K."/>
            <person name="Lang B.F."/>
            <person name="Cuomo C.A."/>
            <person name="Buchler N.E."/>
            <person name="Grigoriev I.V."/>
            <person name="Spatafora J.W."/>
            <person name="Stajich J.E."/>
            <person name="James T.Y."/>
        </authorList>
    </citation>
    <scope>NUCLEOTIDE SEQUENCE</scope>
    <source>
        <strain evidence="2">AG</strain>
    </source>
</reference>
<feature type="transmembrane region" description="Helical" evidence="1">
    <location>
        <begin position="50"/>
        <end position="73"/>
    </location>
</feature>
<proteinExistence type="predicted"/>
<name>A0AAD5H9X3_UMBRA</name>
<dbReference type="RefSeq" id="XP_051440253.1">
    <property type="nucleotide sequence ID" value="XM_051592509.1"/>
</dbReference>
<sequence>MNDKVLVGLLRRGGESNGLFALPYIAGISFLFCLLLEGKGKIAAAKRDGSAIDIFTLLCFVASSCIYTDSWVLKLLSGC</sequence>
<keyword evidence="1" id="KW-1133">Transmembrane helix</keyword>
<feature type="transmembrane region" description="Helical" evidence="1">
    <location>
        <begin position="20"/>
        <end position="38"/>
    </location>
</feature>
<evidence type="ECO:0000256" key="1">
    <source>
        <dbReference type="SAM" id="Phobius"/>
    </source>
</evidence>
<keyword evidence="1" id="KW-0472">Membrane</keyword>
<organism evidence="2 3">
    <name type="scientific">Umbelopsis ramanniana AG</name>
    <dbReference type="NCBI Taxonomy" id="1314678"/>
    <lineage>
        <taxon>Eukaryota</taxon>
        <taxon>Fungi</taxon>
        <taxon>Fungi incertae sedis</taxon>
        <taxon>Mucoromycota</taxon>
        <taxon>Mucoromycotina</taxon>
        <taxon>Umbelopsidomycetes</taxon>
        <taxon>Umbelopsidales</taxon>
        <taxon>Umbelopsidaceae</taxon>
        <taxon>Umbelopsis</taxon>
    </lineage>
</organism>
<evidence type="ECO:0000313" key="2">
    <source>
        <dbReference type="EMBL" id="KAI8575249.1"/>
    </source>
</evidence>